<comment type="caution">
    <text evidence="1">The sequence shown here is derived from an EMBL/GenBank/DDBJ whole genome shotgun (WGS) entry which is preliminary data.</text>
</comment>
<dbReference type="Proteomes" id="UP000283458">
    <property type="component" value="Unassembled WGS sequence"/>
</dbReference>
<proteinExistence type="predicted"/>
<name>A0A418VK02_9PROT</name>
<sequence>MTNFGKQLFCLDCRAAGEETLDIDREPPSGGGMTITFQTDATRSNWSIRFSDAPELGIDIGSVDVVGAAELAALALSWHDDGLARNRIGADIALRLLQRYILDGPIVETIASACGKP</sequence>
<evidence type="ECO:0000313" key="2">
    <source>
        <dbReference type="Proteomes" id="UP000283458"/>
    </source>
</evidence>
<organism evidence="1 2">
    <name type="scientific">Azospirillum cavernae</name>
    <dbReference type="NCBI Taxonomy" id="2320860"/>
    <lineage>
        <taxon>Bacteria</taxon>
        <taxon>Pseudomonadati</taxon>
        <taxon>Pseudomonadota</taxon>
        <taxon>Alphaproteobacteria</taxon>
        <taxon>Rhodospirillales</taxon>
        <taxon>Azospirillaceae</taxon>
        <taxon>Azospirillum</taxon>
    </lineage>
</organism>
<reference evidence="1 2" key="1">
    <citation type="submission" date="2018-09" db="EMBL/GenBank/DDBJ databases">
        <authorList>
            <person name="Zhu H."/>
        </authorList>
    </citation>
    <scope>NUCLEOTIDE SEQUENCE [LARGE SCALE GENOMIC DNA]</scope>
    <source>
        <strain evidence="1 2">K2W22B-5</strain>
    </source>
</reference>
<keyword evidence="2" id="KW-1185">Reference proteome</keyword>
<evidence type="ECO:0000313" key="1">
    <source>
        <dbReference type="EMBL" id="RJF76489.1"/>
    </source>
</evidence>
<protein>
    <submittedName>
        <fullName evidence="1">Uncharacterized protein</fullName>
    </submittedName>
</protein>
<dbReference type="EMBL" id="QYUL01000007">
    <property type="protein sequence ID" value="RJF76489.1"/>
    <property type="molecule type" value="Genomic_DNA"/>
</dbReference>
<dbReference type="AlphaFoldDB" id="A0A418VK02"/>
<accession>A0A418VK02</accession>
<gene>
    <name evidence="1" type="ORF">D3877_28970</name>
</gene>